<dbReference type="AlphaFoldDB" id="A0AAN7AS69"/>
<evidence type="ECO:0000256" key="1">
    <source>
        <dbReference type="SAM" id="MobiDB-lite"/>
    </source>
</evidence>
<proteinExistence type="predicted"/>
<evidence type="ECO:0000313" key="2">
    <source>
        <dbReference type="EMBL" id="KAK4197408.1"/>
    </source>
</evidence>
<feature type="compositionally biased region" description="Polar residues" evidence="1">
    <location>
        <begin position="221"/>
        <end position="237"/>
    </location>
</feature>
<dbReference type="Proteomes" id="UP001303160">
    <property type="component" value="Unassembled WGS sequence"/>
</dbReference>
<reference evidence="2" key="1">
    <citation type="journal article" date="2023" name="Mol. Phylogenet. Evol.">
        <title>Genome-scale phylogeny and comparative genomics of the fungal order Sordariales.</title>
        <authorList>
            <person name="Hensen N."/>
            <person name="Bonometti L."/>
            <person name="Westerberg I."/>
            <person name="Brannstrom I.O."/>
            <person name="Guillou S."/>
            <person name="Cros-Aarteil S."/>
            <person name="Calhoun S."/>
            <person name="Haridas S."/>
            <person name="Kuo A."/>
            <person name="Mondo S."/>
            <person name="Pangilinan J."/>
            <person name="Riley R."/>
            <person name="LaButti K."/>
            <person name="Andreopoulos B."/>
            <person name="Lipzen A."/>
            <person name="Chen C."/>
            <person name="Yan M."/>
            <person name="Daum C."/>
            <person name="Ng V."/>
            <person name="Clum A."/>
            <person name="Steindorff A."/>
            <person name="Ohm R.A."/>
            <person name="Martin F."/>
            <person name="Silar P."/>
            <person name="Natvig D.O."/>
            <person name="Lalanne C."/>
            <person name="Gautier V."/>
            <person name="Ament-Velasquez S.L."/>
            <person name="Kruys A."/>
            <person name="Hutchinson M.I."/>
            <person name="Powell A.J."/>
            <person name="Barry K."/>
            <person name="Miller A.N."/>
            <person name="Grigoriev I.V."/>
            <person name="Debuchy R."/>
            <person name="Gladieux P."/>
            <person name="Hiltunen Thoren M."/>
            <person name="Johannesson H."/>
        </authorList>
    </citation>
    <scope>NUCLEOTIDE SEQUENCE</scope>
    <source>
        <strain evidence="2">CBS 315.58</strain>
    </source>
</reference>
<feature type="compositionally biased region" description="Polar residues" evidence="1">
    <location>
        <begin position="189"/>
        <end position="213"/>
    </location>
</feature>
<protein>
    <submittedName>
        <fullName evidence="2">Uncharacterized protein</fullName>
    </submittedName>
</protein>
<accession>A0AAN7AS69</accession>
<comment type="caution">
    <text evidence="2">The sequence shown here is derived from an EMBL/GenBank/DDBJ whole genome shotgun (WGS) entry which is preliminary data.</text>
</comment>
<feature type="region of interest" description="Disordered" evidence="1">
    <location>
        <begin position="311"/>
        <end position="337"/>
    </location>
</feature>
<feature type="region of interest" description="Disordered" evidence="1">
    <location>
        <begin position="189"/>
        <end position="286"/>
    </location>
</feature>
<feature type="region of interest" description="Disordered" evidence="1">
    <location>
        <begin position="367"/>
        <end position="387"/>
    </location>
</feature>
<reference evidence="2" key="2">
    <citation type="submission" date="2023-05" db="EMBL/GenBank/DDBJ databases">
        <authorList>
            <consortium name="Lawrence Berkeley National Laboratory"/>
            <person name="Steindorff A."/>
            <person name="Hensen N."/>
            <person name="Bonometti L."/>
            <person name="Westerberg I."/>
            <person name="Brannstrom I.O."/>
            <person name="Guillou S."/>
            <person name="Cros-Aarteil S."/>
            <person name="Calhoun S."/>
            <person name="Haridas S."/>
            <person name="Kuo A."/>
            <person name="Mondo S."/>
            <person name="Pangilinan J."/>
            <person name="Riley R."/>
            <person name="Labutti K."/>
            <person name="Andreopoulos B."/>
            <person name="Lipzen A."/>
            <person name="Chen C."/>
            <person name="Yanf M."/>
            <person name="Daum C."/>
            <person name="Ng V."/>
            <person name="Clum A."/>
            <person name="Ohm R."/>
            <person name="Martin F."/>
            <person name="Silar P."/>
            <person name="Natvig D."/>
            <person name="Lalanne C."/>
            <person name="Gautier V."/>
            <person name="Ament-Velasquez S.L."/>
            <person name="Kruys A."/>
            <person name="Hutchinson M.I."/>
            <person name="Powell A.J."/>
            <person name="Barry K."/>
            <person name="Miller A.N."/>
            <person name="Grigoriev I.V."/>
            <person name="Debuchy R."/>
            <person name="Gladieux P."/>
            <person name="Thoren M.H."/>
            <person name="Johannesson H."/>
        </authorList>
    </citation>
    <scope>NUCLEOTIDE SEQUENCE</scope>
    <source>
        <strain evidence="2">CBS 315.58</strain>
    </source>
</reference>
<gene>
    <name evidence="2" type="ORF">QBC40DRAFT_351058</name>
</gene>
<keyword evidence="3" id="KW-1185">Reference proteome</keyword>
<name>A0AAN7AS69_9PEZI</name>
<organism evidence="2 3">
    <name type="scientific">Triangularia verruculosa</name>
    <dbReference type="NCBI Taxonomy" id="2587418"/>
    <lineage>
        <taxon>Eukaryota</taxon>
        <taxon>Fungi</taxon>
        <taxon>Dikarya</taxon>
        <taxon>Ascomycota</taxon>
        <taxon>Pezizomycotina</taxon>
        <taxon>Sordariomycetes</taxon>
        <taxon>Sordariomycetidae</taxon>
        <taxon>Sordariales</taxon>
        <taxon>Podosporaceae</taxon>
        <taxon>Triangularia</taxon>
    </lineage>
</organism>
<sequence length="505" mass="55053">MPFIRIPPILLDGFSPDIQIQQAFDTSWGAAWLTKAYTNVDHELFRNLDSIVFRSIRYGNNVAVLFGALMECAEFYDLPSFWQVISQGFSANGDAVKAIVTVLSDARRAVRHKYTTSGSSQTARFADEWIEFLDHRQQNTSPFKFEPKKEADLRGVAAAYFQKQQKQWLNAAWVPRPDRADLSTPQLSIKTSNWGQPASGNPQETSGFSNSWKTPRLPPSFFTTTDSLSASSNTIRSNPRKRSASPQPDRTSKQAKTSSTSSKVPTIVDARTKVPLGQSAAEASSSSRLISIKLPAPPGGTSTPRSSLLLKSKARTSGSSASSTAEVPFSDHRASVQDGGDVTKLKARIAALEKELTDIKSKAAPKAAIANKPQDATSSHPAGSVIDPQELKTTLSTISNAVYTLMESSHHMVDGLHKLQEDFSVSNTETSEPKTLHQALARTEKHLKSDYDTLMKFYHDLPAKNGTFATSATEKMAEVLAALDAGMKRVGECKSLGDRKAATQL</sequence>
<feature type="compositionally biased region" description="Low complexity" evidence="1">
    <location>
        <begin position="254"/>
        <end position="263"/>
    </location>
</feature>
<feature type="compositionally biased region" description="Low complexity" evidence="1">
    <location>
        <begin position="315"/>
        <end position="325"/>
    </location>
</feature>
<evidence type="ECO:0000313" key="3">
    <source>
        <dbReference type="Proteomes" id="UP001303160"/>
    </source>
</evidence>
<dbReference type="EMBL" id="MU863964">
    <property type="protein sequence ID" value="KAK4197408.1"/>
    <property type="molecule type" value="Genomic_DNA"/>
</dbReference>